<dbReference type="Proteomes" id="UP000284375">
    <property type="component" value="Unassembled WGS sequence"/>
</dbReference>
<accession>A0A423VA08</accession>
<dbReference type="OrthoDB" id="5421041at2759"/>
<feature type="region of interest" description="Disordered" evidence="2">
    <location>
        <begin position="1"/>
        <end position="21"/>
    </location>
</feature>
<sequence length="496" mass="55306">MASSISTTKPVTNGHDLDPPEQHAAGVIESLVKAVKVLSCDESYQALGKVVEDNVSLKARNEEFECKTKEWDITKREMFATINTVQSEAKKAKALFSQKVEELQKSKEQEAELREMLGQSREKVEDLKKELEANGVEISKTMRRFQNKEDEIRKLNVSLDKTRKDLKECQKTASATQKELTEMREQYGRASQDLADLRGVAFPLTKVESKSSAPAKLGQLDSLSEGAYKLATAFFSKLELADGIFRGTPWQNLKSDSRLANIPLPPTNSQPARQMRAAAALRLIALAAVEHIFQPVYLTEAGGELGEVLDDVYALDWSGAQRVRSVLLNIKREVQAANGKRRVEAASMDVFESVGPLLVSPDGSLGRQAEFRRDLQAWCDKARVLWTELQELEGKFTVLFEEDKKSLRPEDWRRIPDEPTPPKQGSAPASGAKAAGALTAEDIVTLLWPAFFVSKEKDGRESTQRFKGGYVLVKPQVVAARREVANARSLRIKQQY</sequence>
<protein>
    <recommendedName>
        <fullName evidence="5">MEI5 protein</fullName>
    </recommendedName>
</protein>
<feature type="coiled-coil region" evidence="1">
    <location>
        <begin position="103"/>
        <end position="186"/>
    </location>
</feature>
<dbReference type="AlphaFoldDB" id="A0A423VA08"/>
<evidence type="ECO:0000313" key="4">
    <source>
        <dbReference type="Proteomes" id="UP000284375"/>
    </source>
</evidence>
<proteinExistence type="predicted"/>
<evidence type="ECO:0008006" key="5">
    <source>
        <dbReference type="Google" id="ProtNLM"/>
    </source>
</evidence>
<evidence type="ECO:0000256" key="1">
    <source>
        <dbReference type="SAM" id="Coils"/>
    </source>
</evidence>
<evidence type="ECO:0000313" key="3">
    <source>
        <dbReference type="EMBL" id="ROV87723.1"/>
    </source>
</evidence>
<feature type="compositionally biased region" description="Low complexity" evidence="2">
    <location>
        <begin position="425"/>
        <end position="434"/>
    </location>
</feature>
<dbReference type="EMBL" id="LJZO01000077">
    <property type="protein sequence ID" value="ROV87723.1"/>
    <property type="molecule type" value="Genomic_DNA"/>
</dbReference>
<evidence type="ECO:0000256" key="2">
    <source>
        <dbReference type="SAM" id="MobiDB-lite"/>
    </source>
</evidence>
<organism evidence="3 4">
    <name type="scientific">Cytospora chrysosperma</name>
    <name type="common">Cytospora canker fungus</name>
    <name type="synonym">Sphaeria chrysosperma</name>
    <dbReference type="NCBI Taxonomy" id="252740"/>
    <lineage>
        <taxon>Eukaryota</taxon>
        <taxon>Fungi</taxon>
        <taxon>Dikarya</taxon>
        <taxon>Ascomycota</taxon>
        <taxon>Pezizomycotina</taxon>
        <taxon>Sordariomycetes</taxon>
        <taxon>Sordariomycetidae</taxon>
        <taxon>Diaporthales</taxon>
        <taxon>Cytosporaceae</taxon>
        <taxon>Cytospora</taxon>
    </lineage>
</organism>
<keyword evidence="4" id="KW-1185">Reference proteome</keyword>
<reference evidence="3 4" key="1">
    <citation type="submission" date="2015-09" db="EMBL/GenBank/DDBJ databases">
        <title>Host preference determinants of Valsa canker pathogens revealed by comparative genomics.</title>
        <authorList>
            <person name="Yin Z."/>
            <person name="Huang L."/>
        </authorList>
    </citation>
    <scope>NUCLEOTIDE SEQUENCE [LARGE SCALE GENOMIC DNA]</scope>
    <source>
        <strain evidence="3 4">YSFL</strain>
    </source>
</reference>
<feature type="compositionally biased region" description="Polar residues" evidence="2">
    <location>
        <begin position="1"/>
        <end position="11"/>
    </location>
</feature>
<comment type="caution">
    <text evidence="3">The sequence shown here is derived from an EMBL/GenBank/DDBJ whole genome shotgun (WGS) entry which is preliminary data.</text>
</comment>
<keyword evidence="1" id="KW-0175">Coiled coil</keyword>
<name>A0A423VA08_CYTCH</name>
<feature type="region of interest" description="Disordered" evidence="2">
    <location>
        <begin position="409"/>
        <end position="434"/>
    </location>
</feature>
<gene>
    <name evidence="3" type="ORF">VSDG_09743</name>
</gene>